<evidence type="ECO:0000313" key="1">
    <source>
        <dbReference type="EMBL" id="RFA35136.1"/>
    </source>
</evidence>
<dbReference type="EMBL" id="NFZW01000013">
    <property type="protein sequence ID" value="RFA35136.1"/>
    <property type="molecule type" value="Genomic_DNA"/>
</dbReference>
<accession>A0A3E0WT38</accession>
<evidence type="ECO:0000313" key="2">
    <source>
        <dbReference type="Proteomes" id="UP000256763"/>
    </source>
</evidence>
<dbReference type="Pfam" id="PF05354">
    <property type="entry name" value="Phage_attach"/>
    <property type="match status" value="1"/>
</dbReference>
<dbReference type="InterPro" id="IPR053734">
    <property type="entry name" value="Phage_Head-Tail_Connect_sf"/>
</dbReference>
<dbReference type="AlphaFoldDB" id="A0A3E0WT38"/>
<dbReference type="GO" id="GO:0019068">
    <property type="term" value="P:virion assembly"/>
    <property type="evidence" value="ECO:0007669"/>
    <property type="project" value="InterPro"/>
</dbReference>
<proteinExistence type="predicted"/>
<comment type="caution">
    <text evidence="1">The sequence shown here is derived from an EMBL/GenBank/DDBJ whole genome shotgun (WGS) entry which is preliminary data.</text>
</comment>
<protein>
    <submittedName>
        <fullName evidence="1">Uncharacterized protein</fullName>
    </submittedName>
</protein>
<sequence length="96" mass="11250">MNDRLNRSVLRHMGEPAEYGMQREPLRVVFNRRPFETLDTSGYITEAWCLKEDAERLGIETRQDIVIRGVTYEIVPPFEDDFGGMMRMVLERIDGL</sequence>
<organism evidence="1 2">
    <name type="scientific">Alkalilimnicola ehrlichii</name>
    <dbReference type="NCBI Taxonomy" id="351052"/>
    <lineage>
        <taxon>Bacteria</taxon>
        <taxon>Pseudomonadati</taxon>
        <taxon>Pseudomonadota</taxon>
        <taxon>Gammaproteobacteria</taxon>
        <taxon>Chromatiales</taxon>
        <taxon>Ectothiorhodospiraceae</taxon>
        <taxon>Alkalilimnicola</taxon>
    </lineage>
</organism>
<keyword evidence="2" id="KW-1185">Reference proteome</keyword>
<reference evidence="2" key="1">
    <citation type="submission" date="2017-05" db="EMBL/GenBank/DDBJ databases">
        <authorList>
            <person name="Sharma S."/>
            <person name="Sidhu C."/>
            <person name="Pinnaka A.K."/>
        </authorList>
    </citation>
    <scope>NUCLEOTIDE SEQUENCE [LARGE SCALE GENOMIC DNA]</scope>
    <source>
        <strain evidence="2">AK93</strain>
    </source>
</reference>
<dbReference type="InterPro" id="IPR008018">
    <property type="entry name" value="Phage_tail_attach_FII"/>
</dbReference>
<dbReference type="Proteomes" id="UP000256763">
    <property type="component" value="Unassembled WGS sequence"/>
</dbReference>
<gene>
    <name evidence="1" type="ORF">CAL65_13600</name>
</gene>
<dbReference type="Gene3D" id="2.40.10.180">
    <property type="entry name" value="Phage tail proteins"/>
    <property type="match status" value="1"/>
</dbReference>
<dbReference type="RefSeq" id="WP_116304293.1">
    <property type="nucleotide sequence ID" value="NZ_NFZV01000051.1"/>
</dbReference>
<name>A0A3E0WT38_9GAMM</name>